<feature type="region of interest" description="Disordered" evidence="6">
    <location>
        <begin position="1"/>
        <end position="51"/>
    </location>
</feature>
<keyword evidence="4 5" id="KW-0440">LIM domain</keyword>
<dbReference type="PANTHER" id="PTHR24207">
    <property type="entry name" value="ZYX102 PROTEIN"/>
    <property type="match status" value="1"/>
</dbReference>
<dbReference type="GO" id="GO:0001725">
    <property type="term" value="C:stress fiber"/>
    <property type="evidence" value="ECO:0007669"/>
    <property type="project" value="TreeGrafter"/>
</dbReference>
<evidence type="ECO:0000256" key="4">
    <source>
        <dbReference type="ARBA" id="ARBA00023038"/>
    </source>
</evidence>
<dbReference type="SUPFAM" id="SSF57716">
    <property type="entry name" value="Glucocorticoid receptor-like (DNA-binding domain)"/>
    <property type="match status" value="2"/>
</dbReference>
<dbReference type="EMBL" id="OX395133">
    <property type="protein sequence ID" value="CAI5783107.1"/>
    <property type="molecule type" value="Genomic_DNA"/>
</dbReference>
<evidence type="ECO:0000256" key="2">
    <source>
        <dbReference type="ARBA" id="ARBA00022737"/>
    </source>
</evidence>
<dbReference type="GO" id="GO:0031005">
    <property type="term" value="F:filamin binding"/>
    <property type="evidence" value="ECO:0007669"/>
    <property type="project" value="TreeGrafter"/>
</dbReference>
<dbReference type="AlphaFoldDB" id="A0AA35KRR8"/>
<evidence type="ECO:0000259" key="7">
    <source>
        <dbReference type="PROSITE" id="PS50023"/>
    </source>
</evidence>
<keyword evidence="3 5" id="KW-0862">Zinc</keyword>
<sequence length="372" mass="40326">MWELAGERGGLAGGEPPDPDASLPAPLRCAGQVPSGRTSVATDPGENAVQQGGETDCLIHLHHPHSTQEGPHGSRGCYGGTVGVSNGGCSALPTPPILSCNAVDPSLDSIFPPPPPCSKPFSVETLGPDLQTQTSVSPTSLQTTSTFAAELRQPKILTSTLGWAGKHQTERKVENTVAKDICAFCHKNISPGTPTLEAMNKQYHADCFTCRTCHSALVGQRYYQKEGRPLCVACYQNTLEKCRKCQALIVNQIVRAMGHGFHPECFTCVVCHRAIGDEVFAVGDDDAVHCLDDFYRKYASVCSACERPIIPSDGRDSYKIECMGQNFHEDCYRCERCWVLLSPEPTEEGCYPLGSHLLCKSCHIRHTEESSC</sequence>
<dbReference type="PROSITE" id="PS00478">
    <property type="entry name" value="LIM_DOMAIN_1"/>
    <property type="match status" value="2"/>
</dbReference>
<name>A0AA35KRR8_9SAUR</name>
<evidence type="ECO:0000256" key="1">
    <source>
        <dbReference type="ARBA" id="ARBA00022723"/>
    </source>
</evidence>
<proteinExistence type="predicted"/>
<dbReference type="InterPro" id="IPR001781">
    <property type="entry name" value="Znf_LIM"/>
</dbReference>
<protein>
    <submittedName>
        <fullName evidence="8">Filamin-binding LIM protein 1 isoform X2</fullName>
    </submittedName>
</protein>
<evidence type="ECO:0000256" key="6">
    <source>
        <dbReference type="SAM" id="MobiDB-lite"/>
    </source>
</evidence>
<dbReference type="FunFam" id="2.10.110.10:FF:000097">
    <property type="entry name" value="Filamin-binding LIM protein 1"/>
    <property type="match status" value="1"/>
</dbReference>
<dbReference type="SMART" id="SM00132">
    <property type="entry name" value="LIM"/>
    <property type="match status" value="3"/>
</dbReference>
<reference evidence="8" key="1">
    <citation type="submission" date="2022-12" db="EMBL/GenBank/DDBJ databases">
        <authorList>
            <person name="Alioto T."/>
            <person name="Alioto T."/>
            <person name="Gomez Garrido J."/>
        </authorList>
    </citation>
    <scope>NUCLEOTIDE SEQUENCE</scope>
</reference>
<dbReference type="GO" id="GO:0005925">
    <property type="term" value="C:focal adhesion"/>
    <property type="evidence" value="ECO:0007669"/>
    <property type="project" value="TreeGrafter"/>
</dbReference>
<dbReference type="PANTHER" id="PTHR24207:SF1">
    <property type="entry name" value="FILAMIN-BINDING LIM PROTEIN 1"/>
    <property type="match status" value="1"/>
</dbReference>
<dbReference type="GO" id="GO:0098609">
    <property type="term" value="P:cell-cell adhesion"/>
    <property type="evidence" value="ECO:0007669"/>
    <property type="project" value="TreeGrafter"/>
</dbReference>
<organism evidence="8 9">
    <name type="scientific">Podarcis lilfordi</name>
    <name type="common">Lilford's wall lizard</name>
    <dbReference type="NCBI Taxonomy" id="74358"/>
    <lineage>
        <taxon>Eukaryota</taxon>
        <taxon>Metazoa</taxon>
        <taxon>Chordata</taxon>
        <taxon>Craniata</taxon>
        <taxon>Vertebrata</taxon>
        <taxon>Euteleostomi</taxon>
        <taxon>Lepidosauria</taxon>
        <taxon>Squamata</taxon>
        <taxon>Bifurcata</taxon>
        <taxon>Unidentata</taxon>
        <taxon>Episquamata</taxon>
        <taxon>Laterata</taxon>
        <taxon>Lacertibaenia</taxon>
        <taxon>Lacertidae</taxon>
        <taxon>Podarcis</taxon>
    </lineage>
</organism>
<evidence type="ECO:0000256" key="3">
    <source>
        <dbReference type="ARBA" id="ARBA00022833"/>
    </source>
</evidence>
<gene>
    <name evidence="8" type="ORF">PODLI_1B020395</name>
</gene>
<dbReference type="Gene3D" id="2.10.110.10">
    <property type="entry name" value="Cysteine Rich Protein"/>
    <property type="match status" value="3"/>
</dbReference>
<accession>A0AA35KRR8</accession>
<keyword evidence="1 5" id="KW-0479">Metal-binding</keyword>
<dbReference type="Proteomes" id="UP001178461">
    <property type="component" value="Chromosome 8"/>
</dbReference>
<evidence type="ECO:0000313" key="8">
    <source>
        <dbReference type="EMBL" id="CAI5783107.1"/>
    </source>
</evidence>
<feature type="domain" description="LIM zinc-binding" evidence="7">
    <location>
        <begin position="180"/>
        <end position="241"/>
    </location>
</feature>
<dbReference type="GO" id="GO:0046872">
    <property type="term" value="F:metal ion binding"/>
    <property type="evidence" value="ECO:0007669"/>
    <property type="project" value="UniProtKB-KW"/>
</dbReference>
<feature type="domain" description="LIM zinc-binding" evidence="7">
    <location>
        <begin position="300"/>
        <end position="369"/>
    </location>
</feature>
<evidence type="ECO:0000256" key="5">
    <source>
        <dbReference type="PROSITE-ProRule" id="PRU00125"/>
    </source>
</evidence>
<dbReference type="Pfam" id="PF00412">
    <property type="entry name" value="LIM"/>
    <property type="match status" value="3"/>
</dbReference>
<dbReference type="FunFam" id="2.10.110.10:FF:000086">
    <property type="entry name" value="Filamin binding LIM protein 1"/>
    <property type="match status" value="1"/>
</dbReference>
<evidence type="ECO:0000313" key="9">
    <source>
        <dbReference type="Proteomes" id="UP001178461"/>
    </source>
</evidence>
<keyword evidence="9" id="KW-1185">Reference proteome</keyword>
<dbReference type="PROSITE" id="PS50023">
    <property type="entry name" value="LIM_DOMAIN_2"/>
    <property type="match status" value="2"/>
</dbReference>
<dbReference type="CDD" id="cd08368">
    <property type="entry name" value="LIM"/>
    <property type="match status" value="1"/>
</dbReference>
<keyword evidence="2" id="KW-0677">Repeat</keyword>